<sequence length="230" mass="23912">MTSRVGPALALAGVHKGVDLPDGQRLEILRGVDLEIPAASSTAIVGRSGSGKSTLLSLMGLLAAPDAGTIQIDGVAAAGLSGKQSARLRNGHIGFIFQNYSLVPTWNVFQNCALPLLYSSGVSGRQQRERVRSALAEMGLADRADALPGHLSGGEQQRVAIARALVTEPTVVLADEPTGALDQTTAEAVLDVLFATAQRTGTALVVVTHDDQVAARAQTRRELDGGRFVA</sequence>
<dbReference type="Pfam" id="PF00005">
    <property type="entry name" value="ABC_tran"/>
    <property type="match status" value="1"/>
</dbReference>
<dbReference type="InterPro" id="IPR017911">
    <property type="entry name" value="MacB-like_ATP-bd"/>
</dbReference>
<dbReference type="PROSITE" id="PS50893">
    <property type="entry name" value="ABC_TRANSPORTER_2"/>
    <property type="match status" value="1"/>
</dbReference>
<dbReference type="GO" id="GO:0005886">
    <property type="term" value="C:plasma membrane"/>
    <property type="evidence" value="ECO:0007669"/>
    <property type="project" value="TreeGrafter"/>
</dbReference>
<protein>
    <submittedName>
        <fullName evidence="4">Lipoprotein-releasing system ATP-binding protein LolD</fullName>
    </submittedName>
</protein>
<keyword evidence="4" id="KW-0449">Lipoprotein</keyword>
<dbReference type="SUPFAM" id="SSF52540">
    <property type="entry name" value="P-loop containing nucleoside triphosphate hydrolases"/>
    <property type="match status" value="1"/>
</dbReference>
<dbReference type="Proteomes" id="UP000250080">
    <property type="component" value="Chromosome I"/>
</dbReference>
<accession>A0A0A8S0Q2</accession>
<dbReference type="GO" id="GO:0022857">
    <property type="term" value="F:transmembrane transporter activity"/>
    <property type="evidence" value="ECO:0007669"/>
    <property type="project" value="TreeGrafter"/>
</dbReference>
<dbReference type="GeneID" id="61221166"/>
<dbReference type="InterPro" id="IPR017871">
    <property type="entry name" value="ABC_transporter-like_CS"/>
</dbReference>
<dbReference type="EMBL" id="LT618793">
    <property type="protein sequence ID" value="SCQ74040.1"/>
    <property type="molecule type" value="Genomic_DNA"/>
</dbReference>
<reference evidence="4 5" key="1">
    <citation type="submission" date="2016-09" db="EMBL/GenBank/DDBJ databases">
        <authorList>
            <person name="Laine KS P."/>
        </authorList>
    </citation>
    <scope>NUCLEOTIDE SEQUENCE [LARGE SCALE GENOMIC DNA]</scope>
    <source>
        <strain evidence="4">PFRJS-23</strain>
    </source>
</reference>
<dbReference type="Gene3D" id="3.40.50.300">
    <property type="entry name" value="P-loop containing nucleotide triphosphate hydrolases"/>
    <property type="match status" value="1"/>
</dbReference>
<dbReference type="InterPro" id="IPR027417">
    <property type="entry name" value="P-loop_NTPase"/>
</dbReference>
<dbReference type="AlphaFoldDB" id="A0A0A8S0Q2"/>
<dbReference type="GO" id="GO:0005524">
    <property type="term" value="F:ATP binding"/>
    <property type="evidence" value="ECO:0007669"/>
    <property type="project" value="UniProtKB-KW"/>
</dbReference>
<dbReference type="InterPro" id="IPR003593">
    <property type="entry name" value="AAA+_ATPase"/>
</dbReference>
<dbReference type="SMART" id="SM00382">
    <property type="entry name" value="AAA"/>
    <property type="match status" value="1"/>
</dbReference>
<dbReference type="InterPro" id="IPR015854">
    <property type="entry name" value="ABC_transpr_LolD-like"/>
</dbReference>
<keyword evidence="3 4" id="KW-0067">ATP-binding</keyword>
<evidence type="ECO:0000313" key="4">
    <source>
        <dbReference type="EMBL" id="SCQ74040.1"/>
    </source>
</evidence>
<name>A0A0A8S0Q2_9ACTN</name>
<proteinExistence type="predicted"/>
<dbReference type="PANTHER" id="PTHR24220">
    <property type="entry name" value="IMPORT ATP-BINDING PROTEIN"/>
    <property type="match status" value="1"/>
</dbReference>
<evidence type="ECO:0000256" key="1">
    <source>
        <dbReference type="ARBA" id="ARBA00022448"/>
    </source>
</evidence>
<dbReference type="CDD" id="cd03255">
    <property type="entry name" value="ABC_MJ0796_LolCDE_FtsE"/>
    <property type="match status" value="1"/>
</dbReference>
<keyword evidence="1" id="KW-0813">Transport</keyword>
<gene>
    <name evidence="4" type="ORF">PFR_JS23_75</name>
</gene>
<dbReference type="PROSITE" id="PS00211">
    <property type="entry name" value="ABC_TRANSPORTER_1"/>
    <property type="match status" value="1"/>
</dbReference>
<evidence type="ECO:0000256" key="2">
    <source>
        <dbReference type="ARBA" id="ARBA00022741"/>
    </source>
</evidence>
<evidence type="ECO:0000256" key="3">
    <source>
        <dbReference type="ARBA" id="ARBA00022840"/>
    </source>
</evidence>
<organism evidence="4 5">
    <name type="scientific">Propionibacterium freudenreichii</name>
    <dbReference type="NCBI Taxonomy" id="1744"/>
    <lineage>
        <taxon>Bacteria</taxon>
        <taxon>Bacillati</taxon>
        <taxon>Actinomycetota</taxon>
        <taxon>Actinomycetes</taxon>
        <taxon>Propionibacteriales</taxon>
        <taxon>Propionibacteriaceae</taxon>
        <taxon>Propionibacterium</taxon>
    </lineage>
</organism>
<evidence type="ECO:0000313" key="5">
    <source>
        <dbReference type="Proteomes" id="UP000250080"/>
    </source>
</evidence>
<dbReference type="InterPro" id="IPR003439">
    <property type="entry name" value="ABC_transporter-like_ATP-bd"/>
</dbReference>
<keyword evidence="2" id="KW-0547">Nucleotide-binding</keyword>
<dbReference type="RefSeq" id="WP_196482710.1">
    <property type="nucleotide sequence ID" value="NZ_CCYN01000040.1"/>
</dbReference>
<dbReference type="GO" id="GO:0016887">
    <property type="term" value="F:ATP hydrolysis activity"/>
    <property type="evidence" value="ECO:0007669"/>
    <property type="project" value="InterPro"/>
</dbReference>